<dbReference type="PANTHER" id="PTHR34223">
    <property type="entry name" value="OS11G0201299 PROTEIN"/>
    <property type="match status" value="1"/>
</dbReference>
<gene>
    <name evidence="3" type="ORF">URODEC1_LOCUS14138</name>
</gene>
<feature type="domain" description="F-box" evidence="2">
    <location>
        <begin position="32"/>
        <end position="83"/>
    </location>
</feature>
<dbReference type="Proteomes" id="UP001497457">
    <property type="component" value="Chromosome 12b"/>
</dbReference>
<organism evidence="3 4">
    <name type="scientific">Urochloa decumbens</name>
    <dbReference type="NCBI Taxonomy" id="240449"/>
    <lineage>
        <taxon>Eukaryota</taxon>
        <taxon>Viridiplantae</taxon>
        <taxon>Streptophyta</taxon>
        <taxon>Embryophyta</taxon>
        <taxon>Tracheophyta</taxon>
        <taxon>Spermatophyta</taxon>
        <taxon>Magnoliopsida</taxon>
        <taxon>Liliopsida</taxon>
        <taxon>Poales</taxon>
        <taxon>Poaceae</taxon>
        <taxon>PACMAD clade</taxon>
        <taxon>Panicoideae</taxon>
        <taxon>Panicodae</taxon>
        <taxon>Paniceae</taxon>
        <taxon>Melinidinae</taxon>
        <taxon>Urochloa</taxon>
    </lineage>
</organism>
<reference evidence="3" key="1">
    <citation type="submission" date="2024-10" db="EMBL/GenBank/DDBJ databases">
        <authorList>
            <person name="Ryan C."/>
        </authorList>
    </citation>
    <scope>NUCLEOTIDE SEQUENCE [LARGE SCALE GENOMIC DNA]</scope>
</reference>
<dbReference type="SMART" id="SM00256">
    <property type="entry name" value="FBOX"/>
    <property type="match status" value="1"/>
</dbReference>
<dbReference type="InterPro" id="IPR053197">
    <property type="entry name" value="F-box_SCFL_complex_component"/>
</dbReference>
<dbReference type="Pfam" id="PF00646">
    <property type="entry name" value="F-box"/>
    <property type="match status" value="1"/>
</dbReference>
<dbReference type="InterPro" id="IPR036047">
    <property type="entry name" value="F-box-like_dom_sf"/>
</dbReference>
<dbReference type="AlphaFoldDB" id="A0ABC8WI09"/>
<sequence>MRSAGQMLDETPAKKPKVCSAGDTSGGDAASADRLSALPDEVLHHVMSFLRAWEVARTCVLSRRWRHVWASAPCVDLRVWRLGRHCAPPDRFAKFAYRFLLQREASAPVDTLRLLSSPGYGGHRYRQSPPSDEPEYYSSDDVDAWIRAAIKRRARVIQLTAHPKDETYSGFWHANIVSCHLKVLVLSESLLSDRTLRQLSSRCPSLEVLDLKKCSLKGSEISSASLRSLTIVECSVMQDLTIASPNLLSLRCFKPYHRAPLFQNMGSITTATIMLDDSFLHVGYENDNEFIHKTAHDEGSDSDCSVENDPPYSSDSCSDASTCEFVEILTDSEDEQCDDHGQGPDHCKHCKCNHGPYCYGRRNRFDVDKILGGHNVLHSLSNATNLELLAGAGEVILNRELKTCPVFGNLKTLSLGEWCITADFYPLISLLQHSPNLERLFIELKLYDDDDTEEEMEDSTKLVGRSFACTHLKIVKIKCLEYEYKVHLLADLFTDNGVPVEKIFVRRQSIWWMDSCIPNILHQATTLNL</sequence>
<dbReference type="Gene3D" id="3.80.10.10">
    <property type="entry name" value="Ribonuclease Inhibitor"/>
    <property type="match status" value="1"/>
</dbReference>
<evidence type="ECO:0000313" key="4">
    <source>
        <dbReference type="Proteomes" id="UP001497457"/>
    </source>
</evidence>
<proteinExistence type="predicted"/>
<dbReference type="PROSITE" id="PS50181">
    <property type="entry name" value="FBOX"/>
    <property type="match status" value="1"/>
</dbReference>
<dbReference type="CDD" id="cd22160">
    <property type="entry name" value="F-box_AtFBL13-like"/>
    <property type="match status" value="1"/>
</dbReference>
<dbReference type="Pfam" id="PF24758">
    <property type="entry name" value="LRR_At5g56370"/>
    <property type="match status" value="1"/>
</dbReference>
<dbReference type="EMBL" id="OZ075122">
    <property type="protein sequence ID" value="CAL4910082.1"/>
    <property type="molecule type" value="Genomic_DNA"/>
</dbReference>
<evidence type="ECO:0000256" key="1">
    <source>
        <dbReference type="SAM" id="MobiDB-lite"/>
    </source>
</evidence>
<dbReference type="Gene3D" id="1.20.1280.50">
    <property type="match status" value="1"/>
</dbReference>
<protein>
    <recommendedName>
        <fullName evidence="2">F-box domain-containing protein</fullName>
    </recommendedName>
</protein>
<dbReference type="InterPro" id="IPR032675">
    <property type="entry name" value="LRR_dom_sf"/>
</dbReference>
<dbReference type="InterPro" id="IPR055411">
    <property type="entry name" value="LRR_FXL15/At3g58940/PEG3-like"/>
</dbReference>
<evidence type="ECO:0000259" key="2">
    <source>
        <dbReference type="PROSITE" id="PS50181"/>
    </source>
</evidence>
<evidence type="ECO:0000313" key="3">
    <source>
        <dbReference type="EMBL" id="CAL4910082.1"/>
    </source>
</evidence>
<dbReference type="InterPro" id="IPR001810">
    <property type="entry name" value="F-box_dom"/>
</dbReference>
<feature type="region of interest" description="Disordered" evidence="1">
    <location>
        <begin position="1"/>
        <end position="26"/>
    </location>
</feature>
<name>A0ABC8WI09_9POAL</name>
<dbReference type="InterPro" id="IPR053781">
    <property type="entry name" value="F-box_AtFBL13-like"/>
</dbReference>
<keyword evidence="4" id="KW-1185">Reference proteome</keyword>
<dbReference type="SUPFAM" id="SSF81383">
    <property type="entry name" value="F-box domain"/>
    <property type="match status" value="1"/>
</dbReference>
<dbReference type="SUPFAM" id="SSF52047">
    <property type="entry name" value="RNI-like"/>
    <property type="match status" value="1"/>
</dbReference>
<dbReference type="PANTHER" id="PTHR34223:SF40">
    <property type="entry name" value="OS08G0197800 PROTEIN"/>
    <property type="match status" value="1"/>
</dbReference>
<accession>A0ABC8WI09</accession>